<protein>
    <submittedName>
        <fullName evidence="1">Stress response protein nst1</fullName>
    </submittedName>
</protein>
<comment type="caution">
    <text evidence="1">The sequence shown here is derived from an EMBL/GenBank/DDBJ whole genome shotgun (WGS) entry which is preliminary data.</text>
</comment>
<gene>
    <name evidence="1" type="primary">NST1</name>
    <name evidence="1" type="ORF">FBU59_006746</name>
</gene>
<feature type="non-terminal residue" evidence="1">
    <location>
        <position position="343"/>
    </location>
</feature>
<evidence type="ECO:0000313" key="1">
    <source>
        <dbReference type="EMBL" id="KAJ1931331.1"/>
    </source>
</evidence>
<organism evidence="1 2">
    <name type="scientific">Linderina macrospora</name>
    <dbReference type="NCBI Taxonomy" id="4868"/>
    <lineage>
        <taxon>Eukaryota</taxon>
        <taxon>Fungi</taxon>
        <taxon>Fungi incertae sedis</taxon>
        <taxon>Zoopagomycota</taxon>
        <taxon>Kickxellomycotina</taxon>
        <taxon>Kickxellomycetes</taxon>
        <taxon>Kickxellales</taxon>
        <taxon>Kickxellaceae</taxon>
        <taxon>Linderina</taxon>
    </lineage>
</organism>
<evidence type="ECO:0000313" key="2">
    <source>
        <dbReference type="Proteomes" id="UP001150603"/>
    </source>
</evidence>
<accession>A0ACC1IZ90</accession>
<proteinExistence type="predicted"/>
<name>A0ACC1IZ90_9FUNG</name>
<reference evidence="1" key="1">
    <citation type="submission" date="2022-07" db="EMBL/GenBank/DDBJ databases">
        <title>Phylogenomic reconstructions and comparative analyses of Kickxellomycotina fungi.</title>
        <authorList>
            <person name="Reynolds N.K."/>
            <person name="Stajich J.E."/>
            <person name="Barry K."/>
            <person name="Grigoriev I.V."/>
            <person name="Crous P."/>
            <person name="Smith M.E."/>
        </authorList>
    </citation>
    <scope>NUCLEOTIDE SEQUENCE</scope>
    <source>
        <strain evidence="1">NRRL 5244</strain>
    </source>
</reference>
<keyword evidence="2" id="KW-1185">Reference proteome</keyword>
<dbReference type="EMBL" id="JANBPW010006055">
    <property type="protein sequence ID" value="KAJ1931331.1"/>
    <property type="molecule type" value="Genomic_DNA"/>
</dbReference>
<dbReference type="Proteomes" id="UP001150603">
    <property type="component" value="Unassembled WGS sequence"/>
</dbReference>
<sequence length="343" mass="39482">MPLGVPKAPVAMSNSTSQIIQKLSADPKMLENTKAIWNSDRIEEQRQVRKYWLSLNEVERRAFVLIEKDVVMSRVREHQNFSCSCNSCTRKREAIEHELDCLYDCYYEELEVSVRREKMRQSVLEAEDAASDFFNSAIDQMIDLVFTEIQPSQQTVRMKNSFRRKALENFYRCMAAGGNPDALRRPPTADKGADGGDANDQMASLAWQTIKSTGLVERSSDIIMELCSRKMEYQREFGDKAPLDEDGGEDPLDNNDLFYTDNLLSPIESFPADSKKFFDMMERLADYRMRREDALLENIAGSGSRSKGECEEMSSHGHHHHHHHHHHDHDHDHGHDHSHNHSS</sequence>